<dbReference type="RefSeq" id="WP_091831541.1">
    <property type="nucleotide sequence ID" value="NZ_FNZK01000009.1"/>
</dbReference>
<reference evidence="10" key="1">
    <citation type="submission" date="2016-10" db="EMBL/GenBank/DDBJ databases">
        <authorList>
            <person name="Varghese N."/>
            <person name="Submissions S."/>
        </authorList>
    </citation>
    <scope>NUCLEOTIDE SEQUENCE [LARGE SCALE GENOMIC DNA]</scope>
    <source>
        <strain evidence="10">DSM 2179</strain>
    </source>
</reference>
<dbReference type="STRING" id="84035.SAMN05660742_109132"/>
<keyword evidence="5 7" id="KW-1133">Transmembrane helix</keyword>
<evidence type="ECO:0000313" key="10">
    <source>
        <dbReference type="Proteomes" id="UP000199662"/>
    </source>
</evidence>
<proteinExistence type="inferred from homology"/>
<evidence type="ECO:0000256" key="3">
    <source>
        <dbReference type="ARBA" id="ARBA00022475"/>
    </source>
</evidence>
<evidence type="ECO:0000256" key="5">
    <source>
        <dbReference type="ARBA" id="ARBA00022989"/>
    </source>
</evidence>
<evidence type="ECO:0000256" key="1">
    <source>
        <dbReference type="ARBA" id="ARBA00004651"/>
    </source>
</evidence>
<dbReference type="InterPro" id="IPR051311">
    <property type="entry name" value="DedA_domain"/>
</dbReference>
<organism evidence="9 10">
    <name type="scientific">Propionispira arboris</name>
    <dbReference type="NCBI Taxonomy" id="84035"/>
    <lineage>
        <taxon>Bacteria</taxon>
        <taxon>Bacillati</taxon>
        <taxon>Bacillota</taxon>
        <taxon>Negativicutes</taxon>
        <taxon>Selenomonadales</taxon>
        <taxon>Selenomonadaceae</taxon>
        <taxon>Propionispira</taxon>
    </lineage>
</organism>
<comment type="similarity">
    <text evidence="2">Belongs to the DedA family.</text>
</comment>
<protein>
    <submittedName>
        <fullName evidence="9">Membrane protein DedA, SNARE-associated domain</fullName>
    </submittedName>
</protein>
<dbReference type="Proteomes" id="UP000199662">
    <property type="component" value="Unassembled WGS sequence"/>
</dbReference>
<feature type="transmembrane region" description="Helical" evidence="7">
    <location>
        <begin position="139"/>
        <end position="161"/>
    </location>
</feature>
<evidence type="ECO:0000259" key="8">
    <source>
        <dbReference type="Pfam" id="PF09335"/>
    </source>
</evidence>
<keyword evidence="3" id="KW-1003">Cell membrane</keyword>
<keyword evidence="10" id="KW-1185">Reference proteome</keyword>
<gene>
    <name evidence="9" type="ORF">SAMN05660742_109132</name>
</gene>
<evidence type="ECO:0000256" key="2">
    <source>
        <dbReference type="ARBA" id="ARBA00010792"/>
    </source>
</evidence>
<evidence type="ECO:0000256" key="6">
    <source>
        <dbReference type="ARBA" id="ARBA00023136"/>
    </source>
</evidence>
<feature type="domain" description="VTT" evidence="8">
    <location>
        <begin position="33"/>
        <end position="158"/>
    </location>
</feature>
<name>A0A1H6ZHJ1_9FIRM</name>
<evidence type="ECO:0000256" key="4">
    <source>
        <dbReference type="ARBA" id="ARBA00022692"/>
    </source>
</evidence>
<accession>A0A1H6ZHJ1</accession>
<dbReference type="EMBL" id="FNZK01000009">
    <property type="protein sequence ID" value="SEJ52768.1"/>
    <property type="molecule type" value="Genomic_DNA"/>
</dbReference>
<feature type="transmembrane region" description="Helical" evidence="7">
    <location>
        <begin position="173"/>
        <end position="193"/>
    </location>
</feature>
<sequence>MEQLSQIFLDFISTWGYVAVAVLMAMENACIPIPSELVLGFAGYLVFAGQMDFSGAVVAGMIGGMLGSIFAYYVGYYGGRPFVNKYGKYFLMSPSHVDTAQRWFDKYGIKAVFFSRILPVVRTFISLPAGFAKVSFKQFIFYTFLGSLPWTILILYCGMILGENWQVMRQVGHEASLVFVFAAAIALMVWYCYKKKRQN</sequence>
<dbReference type="Pfam" id="PF09335">
    <property type="entry name" value="VTT_dom"/>
    <property type="match status" value="1"/>
</dbReference>
<evidence type="ECO:0000313" key="9">
    <source>
        <dbReference type="EMBL" id="SEJ52768.1"/>
    </source>
</evidence>
<feature type="transmembrane region" description="Helical" evidence="7">
    <location>
        <begin position="7"/>
        <end position="25"/>
    </location>
</feature>
<dbReference type="PANTHER" id="PTHR42709:SF6">
    <property type="entry name" value="UNDECAPRENYL PHOSPHATE TRANSPORTER A"/>
    <property type="match status" value="1"/>
</dbReference>
<dbReference type="InterPro" id="IPR032816">
    <property type="entry name" value="VTT_dom"/>
</dbReference>
<dbReference type="PANTHER" id="PTHR42709">
    <property type="entry name" value="ALKALINE PHOSPHATASE LIKE PROTEIN"/>
    <property type="match status" value="1"/>
</dbReference>
<evidence type="ECO:0000256" key="7">
    <source>
        <dbReference type="SAM" id="Phobius"/>
    </source>
</evidence>
<dbReference type="GO" id="GO:0005886">
    <property type="term" value="C:plasma membrane"/>
    <property type="evidence" value="ECO:0007669"/>
    <property type="project" value="UniProtKB-SubCell"/>
</dbReference>
<keyword evidence="4 7" id="KW-0812">Transmembrane</keyword>
<dbReference type="AlphaFoldDB" id="A0A1H6ZHJ1"/>
<feature type="transmembrane region" description="Helical" evidence="7">
    <location>
        <begin position="56"/>
        <end position="75"/>
    </location>
</feature>
<comment type="subcellular location">
    <subcellularLocation>
        <location evidence="1">Cell membrane</location>
        <topology evidence="1">Multi-pass membrane protein</topology>
    </subcellularLocation>
</comment>
<keyword evidence="6 7" id="KW-0472">Membrane</keyword>